<keyword evidence="2" id="KW-1185">Reference proteome</keyword>
<dbReference type="PATRIC" id="fig|931089.4.peg.1525"/>
<evidence type="ECO:0000313" key="2">
    <source>
        <dbReference type="Proteomes" id="UP000068067"/>
    </source>
</evidence>
<dbReference type="OrthoDB" id="9880368at2"/>
<gene>
    <name evidence="1" type="ORF">CDES_07545</name>
</gene>
<accession>A0A0M5IU45</accession>
<dbReference type="KEGG" id="cdx:CDES_07545"/>
<dbReference type="RefSeq" id="WP_156322797.1">
    <property type="nucleotide sequence ID" value="NZ_CP009220.1"/>
</dbReference>
<proteinExistence type="predicted"/>
<organism evidence="1 2">
    <name type="scientific">Corynebacterium deserti GIMN1.010</name>
    <dbReference type="NCBI Taxonomy" id="931089"/>
    <lineage>
        <taxon>Bacteria</taxon>
        <taxon>Bacillati</taxon>
        <taxon>Actinomycetota</taxon>
        <taxon>Actinomycetes</taxon>
        <taxon>Mycobacteriales</taxon>
        <taxon>Corynebacteriaceae</taxon>
        <taxon>Corynebacterium</taxon>
    </lineage>
</organism>
<dbReference type="Proteomes" id="UP000068067">
    <property type="component" value="Chromosome"/>
</dbReference>
<sequence>MKIPVSNDAVTLVHKRLTKALPKRFNSDGSAFSYIHRHRLPDGWNPNLGVAVVVADDASQSRETGHDRVLVRITVHSPSFDTSRKWGRNIHDFLTSSFGGLGLGVSKSRSTGVVVAPDSLAGGYVSTMSISVGMSKFFQSFE</sequence>
<dbReference type="EMBL" id="CP009220">
    <property type="protein sequence ID" value="ALC05918.1"/>
    <property type="molecule type" value="Genomic_DNA"/>
</dbReference>
<dbReference type="STRING" id="931089.CDES_07545"/>
<reference evidence="1 2" key="1">
    <citation type="submission" date="2014-08" db="EMBL/GenBank/DDBJ databases">
        <title>Complete genome sequence of Corynebacterium deserti GIMN1.010 (=DSM 45689), isolated from desert sand in western China.</title>
        <authorList>
            <person name="Ruckert C."/>
            <person name="Albersmeier A."/>
            <person name="Kalinowski J."/>
        </authorList>
    </citation>
    <scope>NUCLEOTIDE SEQUENCE [LARGE SCALE GENOMIC DNA]</scope>
    <source>
        <strain evidence="1 2">GIMN1.010</strain>
    </source>
</reference>
<protein>
    <submittedName>
        <fullName evidence="1">Uncharacterized protein</fullName>
    </submittedName>
</protein>
<evidence type="ECO:0000313" key="1">
    <source>
        <dbReference type="EMBL" id="ALC05918.1"/>
    </source>
</evidence>
<dbReference type="AlphaFoldDB" id="A0A0M5IU45"/>
<name>A0A0M5IU45_9CORY</name>